<proteinExistence type="predicted"/>
<dbReference type="EMBL" id="JAQMLA010000188">
    <property type="protein sequence ID" value="MDB8689010.1"/>
    <property type="molecule type" value="Genomic_DNA"/>
</dbReference>
<keyword evidence="1" id="KW-0812">Transmembrane</keyword>
<dbReference type="Gene3D" id="3.40.50.300">
    <property type="entry name" value="P-loop containing nucleotide triphosphate hydrolases"/>
    <property type="match status" value="1"/>
</dbReference>
<keyword evidence="1" id="KW-1133">Transmembrane helix</keyword>
<evidence type="ECO:0000256" key="1">
    <source>
        <dbReference type="SAM" id="Phobius"/>
    </source>
</evidence>
<feature type="domain" description="FtsK" evidence="2">
    <location>
        <begin position="217"/>
        <end position="268"/>
    </location>
</feature>
<dbReference type="AlphaFoldDB" id="A0AAW6DJB0"/>
<evidence type="ECO:0000313" key="4">
    <source>
        <dbReference type="Proteomes" id="UP001212160"/>
    </source>
</evidence>
<dbReference type="SUPFAM" id="SSF52540">
    <property type="entry name" value="P-loop containing nucleoside triphosphate hydrolases"/>
    <property type="match status" value="1"/>
</dbReference>
<protein>
    <submittedName>
        <fullName evidence="3">FtsK/SpoIIIE domain-containing protein</fullName>
    </submittedName>
</protein>
<accession>A0AAW6DJB0</accession>
<comment type="caution">
    <text evidence="3">The sequence shown here is derived from an EMBL/GenBank/DDBJ whole genome shotgun (WGS) entry which is preliminary data.</text>
</comment>
<reference evidence="3" key="1">
    <citation type="submission" date="2023-01" db="EMBL/GenBank/DDBJ databases">
        <title>Human gut microbiome strain richness.</title>
        <authorList>
            <person name="Chen-Liaw A."/>
        </authorList>
    </citation>
    <scope>NUCLEOTIDE SEQUENCE</scope>
    <source>
        <strain evidence="3">RTP21484st1_H11_RTP21484_190118</strain>
    </source>
</reference>
<gene>
    <name evidence="3" type="ORF">PNW85_20695</name>
</gene>
<dbReference type="RefSeq" id="WP_272108502.1">
    <property type="nucleotide sequence ID" value="NZ_JAQMLA010000188.1"/>
</dbReference>
<evidence type="ECO:0000313" key="3">
    <source>
        <dbReference type="EMBL" id="MDB8689010.1"/>
    </source>
</evidence>
<dbReference type="Proteomes" id="UP001212160">
    <property type="component" value="Unassembled WGS sequence"/>
</dbReference>
<dbReference type="InterPro" id="IPR002543">
    <property type="entry name" value="FtsK_dom"/>
</dbReference>
<feature type="transmembrane region" description="Helical" evidence="1">
    <location>
        <begin position="20"/>
        <end position="40"/>
    </location>
</feature>
<evidence type="ECO:0000259" key="2">
    <source>
        <dbReference type="Pfam" id="PF01580"/>
    </source>
</evidence>
<feature type="non-terminal residue" evidence="3">
    <location>
        <position position="296"/>
    </location>
</feature>
<dbReference type="Pfam" id="PF01580">
    <property type="entry name" value="FtsK_SpoIIIE"/>
    <property type="match status" value="1"/>
</dbReference>
<organism evidence="3 4">
    <name type="scientific">Mediterraneibacter gnavus</name>
    <name type="common">Ruminococcus gnavus</name>
    <dbReference type="NCBI Taxonomy" id="33038"/>
    <lineage>
        <taxon>Bacteria</taxon>
        <taxon>Bacillati</taxon>
        <taxon>Bacillota</taxon>
        <taxon>Clostridia</taxon>
        <taxon>Lachnospirales</taxon>
        <taxon>Lachnospiraceae</taxon>
        <taxon>Mediterraneibacter</taxon>
    </lineage>
</organism>
<dbReference type="GO" id="GO:0003677">
    <property type="term" value="F:DNA binding"/>
    <property type="evidence" value="ECO:0007669"/>
    <property type="project" value="InterPro"/>
</dbReference>
<name>A0AAW6DJB0_MEDGN</name>
<feature type="transmembrane region" description="Helical" evidence="1">
    <location>
        <begin position="60"/>
        <end position="83"/>
    </location>
</feature>
<keyword evidence="1" id="KW-0472">Membrane</keyword>
<sequence length="296" mass="34492">MRKIFNKGHRIRASDKHLVYHFSIGTLLFVFVVVLLLLNIKQLMRTDWEYFSLLENGLTLSPYNFITILIATGVCALVAFLYYRFCYDSFKKLLHRQKLARMILENKWYEADTVQDSGFFTDLQSRSREKIVWFPKIYYQMEKGLLHIRCEITLGKYQDQLLRLEDKLESGLYCELTDKTLHDGYIKYTLLYDMIANRITIDEVRAENGCLRLMKNLVWEYDALPHALIAGGTGGGKTYFLLTLIEALLHTNAVLYILDPKNADLADLGTVMGNVYHTKEEMIDCVNAFYEGMVQR</sequence>
<dbReference type="InterPro" id="IPR027417">
    <property type="entry name" value="P-loop_NTPase"/>
</dbReference>
<dbReference type="GO" id="GO:0005524">
    <property type="term" value="F:ATP binding"/>
    <property type="evidence" value="ECO:0007669"/>
    <property type="project" value="InterPro"/>
</dbReference>